<dbReference type="InterPro" id="IPR001375">
    <property type="entry name" value="Peptidase_S9_cat"/>
</dbReference>
<reference evidence="10 11" key="1">
    <citation type="submission" date="2018-10" db="EMBL/GenBank/DDBJ databases">
        <title>Complete genome sequence of Malassezia restricta CBS 7877.</title>
        <authorList>
            <person name="Morand S.C."/>
            <person name="Bertignac M."/>
            <person name="Iltis A."/>
            <person name="Kolder I."/>
            <person name="Pirovano W."/>
            <person name="Jourdain R."/>
            <person name="Clavaud C."/>
        </authorList>
    </citation>
    <scope>NUCLEOTIDE SEQUENCE [LARGE SCALE GENOMIC DNA]</scope>
    <source>
        <strain evidence="10 11">CBS 7877</strain>
    </source>
</reference>
<keyword evidence="3 8" id="KW-0732">Signal</keyword>
<keyword evidence="4 10" id="KW-0378">Hydrolase</keyword>
<evidence type="ECO:0000256" key="3">
    <source>
        <dbReference type="ARBA" id="ARBA00022729"/>
    </source>
</evidence>
<gene>
    <name evidence="10" type="ORF">DNF11_0253</name>
</gene>
<evidence type="ECO:0000259" key="9">
    <source>
        <dbReference type="Pfam" id="PF00326"/>
    </source>
</evidence>
<dbReference type="GO" id="GO:0004252">
    <property type="term" value="F:serine-type endopeptidase activity"/>
    <property type="evidence" value="ECO:0007669"/>
    <property type="project" value="TreeGrafter"/>
</dbReference>
<dbReference type="SUPFAM" id="SSF82171">
    <property type="entry name" value="DPP6 N-terminal domain-like"/>
    <property type="match status" value="1"/>
</dbReference>
<dbReference type="Gene3D" id="3.40.50.1820">
    <property type="entry name" value="alpha/beta hydrolase"/>
    <property type="match status" value="1"/>
</dbReference>
<evidence type="ECO:0000313" key="11">
    <source>
        <dbReference type="Proteomes" id="UP000269793"/>
    </source>
</evidence>
<comment type="catalytic activity">
    <reaction evidence="6">
        <text>a diacylglycerol + H2O = a monoacylglycerol + a fatty acid + H(+)</text>
        <dbReference type="Rhea" id="RHEA:32731"/>
        <dbReference type="ChEBI" id="CHEBI:15377"/>
        <dbReference type="ChEBI" id="CHEBI:15378"/>
        <dbReference type="ChEBI" id="CHEBI:17408"/>
        <dbReference type="ChEBI" id="CHEBI:18035"/>
        <dbReference type="ChEBI" id="CHEBI:28868"/>
    </reaction>
</comment>
<dbReference type="FunFam" id="3.40.50.1820:FF:000028">
    <property type="entry name" value="S9 family peptidase"/>
    <property type="match status" value="1"/>
</dbReference>
<evidence type="ECO:0000313" key="10">
    <source>
        <dbReference type="EMBL" id="AYO41203.1"/>
    </source>
</evidence>
<dbReference type="Pfam" id="PF00326">
    <property type="entry name" value="Peptidase_S9"/>
    <property type="match status" value="1"/>
</dbReference>
<evidence type="ECO:0000256" key="4">
    <source>
        <dbReference type="ARBA" id="ARBA00022801"/>
    </source>
</evidence>
<dbReference type="OrthoDB" id="416344at2759"/>
<name>A0A3G2RZI8_MALR7</name>
<feature type="signal peptide" evidence="8">
    <location>
        <begin position="1"/>
        <end position="23"/>
    </location>
</feature>
<proteinExistence type="inferred from homology"/>
<dbReference type="AlphaFoldDB" id="A0A3G2RZI8"/>
<dbReference type="PANTHER" id="PTHR42776:SF13">
    <property type="entry name" value="DIPEPTIDYL-PEPTIDASE 5"/>
    <property type="match status" value="1"/>
</dbReference>
<comment type="similarity">
    <text evidence="1">Belongs to the peptidase S9C family.</text>
</comment>
<dbReference type="GO" id="GO:0006508">
    <property type="term" value="P:proteolysis"/>
    <property type="evidence" value="ECO:0007669"/>
    <property type="project" value="UniProtKB-KW"/>
</dbReference>
<keyword evidence="2" id="KW-0645">Protease</keyword>
<feature type="domain" description="Peptidase S9 prolyl oligopeptidase catalytic" evidence="9">
    <location>
        <begin position="484"/>
        <end position="692"/>
    </location>
</feature>
<dbReference type="GO" id="GO:0047372">
    <property type="term" value="F:monoacylglycerol lipase activity"/>
    <property type="evidence" value="ECO:0007669"/>
    <property type="project" value="RHEA"/>
</dbReference>
<accession>A0A3G2RZI8</accession>
<dbReference type="VEuPathDB" id="FungiDB:DNF11_0253"/>
<evidence type="ECO:0000256" key="5">
    <source>
        <dbReference type="ARBA" id="ARBA00032829"/>
    </source>
</evidence>
<dbReference type="SUPFAM" id="SSF53474">
    <property type="entry name" value="alpha/beta-Hydrolases"/>
    <property type="match status" value="1"/>
</dbReference>
<evidence type="ECO:0000256" key="2">
    <source>
        <dbReference type="ARBA" id="ARBA00022670"/>
    </source>
</evidence>
<sequence>MGRCLGAAWSIVGVLALVLQTYARPLTPKLLLEAPRPASHVAVNAPGTAALLGVEMPSTTTGDVSKALYYIPLDPPASWEHKQASLLQNGTNDAVFLDEDTFVFVKDQQLHCRSLREDKSELLLHLPKGIQHMQSVRTAKDTATLAFSAMVFDDGDIYAQHPEQEAAWQRAKVYDQLFIRHWDQWQHPQQRTQLFALDLYRHQSGWTVRDKIRNLLQATRLESPVGPLGDASDFSLSRHYVAFTAKDPDAPPAWHTRQHIYLVPLDGHAPPKRISLAENRGWAGTPVISPNEDMVLFLQQYKDGFESDRKVLQAYLMEGGQQVEIFPDWDVSPDTLSFSSDGRTLYAVVPEDEQRKVYAISVQGASFSDKHALVVDGSASSPTQLPDGRLIYVLSTLQSPNDVYLYDRGQTTRLTHFWQWSDAHRDVDMGPVPERFTYQGADGVTMHGWLIKPPSYEADVKAGKKLPLAVLLHGGPEGDWSNGWSTRWNPVAFAAAGFVVTTLDPSGSIGFGQALTDRVLEHWGDRVKEDVLRGVHHVLDTHTYLDRDRVVAAGASFGGYMVNWLQGHNQGKLFKAFVTHDGIFHLESMYYSTEELYFPESELGGLPWTSPHLYEAFSPHRHVAAWSTPHLIVHGGRDFRLSPAQGISAFTALQRRHVPSRLLFFPDEGHWVLDPRNSLQWHEQVLGWLQYWSRPPATALTDHQAVFST</sequence>
<dbReference type="PANTHER" id="PTHR42776">
    <property type="entry name" value="SERINE PEPTIDASE S9 FAMILY MEMBER"/>
    <property type="match status" value="1"/>
</dbReference>
<keyword evidence="11" id="KW-1185">Reference proteome</keyword>
<organism evidence="10 11">
    <name type="scientific">Malassezia restricta (strain ATCC 96810 / NBRC 103918 / CBS 7877)</name>
    <name type="common">Seborrheic dermatitis infection agent</name>
    <dbReference type="NCBI Taxonomy" id="425264"/>
    <lineage>
        <taxon>Eukaryota</taxon>
        <taxon>Fungi</taxon>
        <taxon>Dikarya</taxon>
        <taxon>Basidiomycota</taxon>
        <taxon>Ustilaginomycotina</taxon>
        <taxon>Malasseziomycetes</taxon>
        <taxon>Malasseziales</taxon>
        <taxon>Malasseziaceae</taxon>
        <taxon>Malassezia</taxon>
    </lineage>
</organism>
<dbReference type="GO" id="GO:0120516">
    <property type="term" value="F:diacylglycerol lipase activity"/>
    <property type="evidence" value="ECO:0007669"/>
    <property type="project" value="RHEA"/>
</dbReference>
<dbReference type="Proteomes" id="UP000269793">
    <property type="component" value="Chromosome I"/>
</dbReference>
<protein>
    <recommendedName>
        <fullName evidence="5">Dipeptidyl-peptidase V</fullName>
    </recommendedName>
</protein>
<evidence type="ECO:0000256" key="1">
    <source>
        <dbReference type="ARBA" id="ARBA00010040"/>
    </source>
</evidence>
<feature type="chain" id="PRO_5018306181" description="Dipeptidyl-peptidase V" evidence="8">
    <location>
        <begin position="24"/>
        <end position="709"/>
    </location>
</feature>
<dbReference type="InterPro" id="IPR029058">
    <property type="entry name" value="AB_hydrolase_fold"/>
</dbReference>
<dbReference type="STRING" id="425264.A0A3G2RZI8"/>
<evidence type="ECO:0000256" key="6">
    <source>
        <dbReference type="ARBA" id="ARBA00047591"/>
    </source>
</evidence>
<dbReference type="EMBL" id="CP033148">
    <property type="protein sequence ID" value="AYO41203.1"/>
    <property type="molecule type" value="Genomic_DNA"/>
</dbReference>
<comment type="catalytic activity">
    <reaction evidence="7">
        <text>a monoacylglycerol + H2O = glycerol + a fatty acid + H(+)</text>
        <dbReference type="Rhea" id="RHEA:15245"/>
        <dbReference type="ChEBI" id="CHEBI:15377"/>
        <dbReference type="ChEBI" id="CHEBI:15378"/>
        <dbReference type="ChEBI" id="CHEBI:17408"/>
        <dbReference type="ChEBI" id="CHEBI:17754"/>
        <dbReference type="ChEBI" id="CHEBI:28868"/>
    </reaction>
</comment>
<evidence type="ECO:0000256" key="7">
    <source>
        <dbReference type="ARBA" id="ARBA00048461"/>
    </source>
</evidence>
<evidence type="ECO:0000256" key="8">
    <source>
        <dbReference type="SAM" id="SignalP"/>
    </source>
</evidence>